<dbReference type="OrthoDB" id="9972063at2759"/>
<evidence type="ECO:0000313" key="2">
    <source>
        <dbReference type="EMBL" id="CAF4461718.1"/>
    </source>
</evidence>
<evidence type="ECO:0000313" key="1">
    <source>
        <dbReference type="EMBL" id="CAF1590132.1"/>
    </source>
</evidence>
<organism evidence="1 3">
    <name type="scientific">Didymodactylos carnosus</name>
    <dbReference type="NCBI Taxonomy" id="1234261"/>
    <lineage>
        <taxon>Eukaryota</taxon>
        <taxon>Metazoa</taxon>
        <taxon>Spiralia</taxon>
        <taxon>Gnathifera</taxon>
        <taxon>Rotifera</taxon>
        <taxon>Eurotatoria</taxon>
        <taxon>Bdelloidea</taxon>
        <taxon>Philodinida</taxon>
        <taxon>Philodinidae</taxon>
        <taxon>Didymodactylos</taxon>
    </lineage>
</organism>
<keyword evidence="3" id="KW-1185">Reference proteome</keyword>
<dbReference type="EMBL" id="CAJOBC010099601">
    <property type="protein sequence ID" value="CAF4461718.1"/>
    <property type="molecule type" value="Genomic_DNA"/>
</dbReference>
<protein>
    <submittedName>
        <fullName evidence="1">Uncharacterized protein</fullName>
    </submittedName>
</protein>
<name>A0A816A2H4_9BILA</name>
<dbReference type="Proteomes" id="UP000663829">
    <property type="component" value="Unassembled WGS sequence"/>
</dbReference>
<dbReference type="EMBL" id="CAJNOQ010033460">
    <property type="protein sequence ID" value="CAF1590132.1"/>
    <property type="molecule type" value="Genomic_DNA"/>
</dbReference>
<comment type="caution">
    <text evidence="1">The sequence shown here is derived from an EMBL/GenBank/DDBJ whole genome shotgun (WGS) entry which is preliminary data.</text>
</comment>
<gene>
    <name evidence="1" type="ORF">GPM918_LOCUS41696</name>
    <name evidence="2" type="ORF">SRO942_LOCUS42794</name>
</gene>
<accession>A0A816A2H4</accession>
<feature type="non-terminal residue" evidence="1">
    <location>
        <position position="1"/>
    </location>
</feature>
<evidence type="ECO:0000313" key="3">
    <source>
        <dbReference type="Proteomes" id="UP000663829"/>
    </source>
</evidence>
<sequence>AFRLVTRFLAHNPAYDHFTILSFHRGIWYQQNQQGFHAHLCVPYEPYRDEARIKVLQRGWNFSNAYEHAMVKQYEERKSDFAKYKKQCIEDGKNGELTDDFVTNVRLKMLETTDYGLIWCCPTPRIGVFLKSKTTKPSLHHFYSFLSKMYEQAESQLKCWNNQYEQFGCHLCLFVSGQKQSAKVTEQIYHGFHQNGELRCVQIVGYLQMEETQYFRWLPDTLKSFWLTEFEKFDHFVKT</sequence>
<reference evidence="1" key="1">
    <citation type="submission" date="2021-02" db="EMBL/GenBank/DDBJ databases">
        <authorList>
            <person name="Nowell W R."/>
        </authorList>
    </citation>
    <scope>NUCLEOTIDE SEQUENCE</scope>
</reference>
<proteinExistence type="predicted"/>
<dbReference type="Proteomes" id="UP000681722">
    <property type="component" value="Unassembled WGS sequence"/>
</dbReference>
<dbReference type="AlphaFoldDB" id="A0A816A2H4"/>